<sequence length="1238" mass="139691">MWRSIKTAIRKRSVSRNNDPRENEETEATVPVEARLLGLILLSDGLTGDRESVENPFVVDIVAIHGLNGDAYKTWTHQKSGNLWLRDQLPRDLPGARIYTYGYPSHLLFSKSKAQIRDYASKLLSCLSTARVGQEGRPIIFIAHSLGGIVCKQALILAYRNPLYSNILDSTIGILFFGTPHRGARGTPEMGIVLGNIVDLCLKSSGSRLFLGKTRSDLLASLSANSSTLRDVAQDFTHILDGLQIITFYELEEKAPLGRLIVDQDSAIMAVKGERAIPMHADHTEICRFAPSNASYGEVLMLIKEVYKEANHSPSLAESEKACVRIFNDVDIRDYRSTLPARTNGTCQWLLSNPQYDAWASEDRTNLIWITGHPGCGKTILSSYLTEHLQPMRASARRDPLVCSFFCNDGIENQRDAKAILRSLIFQILIERRDLIGHVKPLLDYDKDGVHLLKSYDRLWSIFSSMACDVRLGPTSIIIDALDECEKISRNIFMESIANLIDRLRTMASRCIRFLITSRPYLTITECFTNYEPRRLPLEERQEEIDADVRLVIGQRVERIARRTNAKQETIKMLESSLNENADRTFLWAKFALDILDEELLTAPRDFQRILAALPRDLEATYERFLSKVRPGQEGFATNLLRTIIASVRPLNLDEISLIDAMQNVNGTGFQSLADVEKHHLRTNIRADINNVLGPLVRISDCKVYLVHISLKEFLCSSVKNLQDGRFSRKYHINLQQANSVLASACMTYLSLNEFNEDLYVINNSSISESSPTSAQIYHEEERLDDSVDIFGTLLQNEEEFDASACTRISHRYKLFDYAATSWGRHFAESQETISAPLKDVALRLSEKDQPKFSNWFRFYWANRAVNIPYPPDFDALVIAAFFDHYICVEILLSRPESEGQHSLPTALYWASRNGSYQSVVRLLQTAVEPDSKRIDRQSPLCIAAQLGHLEVVKALVADNRVNVNFEGRDRRSPLSMAAGSGNIELVRLLLSDERIEPDQEDSKRRTPLFWAIDGNHPNIILKFTSDPRVNVNHTDDHERTPFSWAAEEGNEDVISELLRNPSINVNRADVHGRTPLSWAAEKGHISVIKQLKRSKRLDTSHSHKDNNGRNALGWAAGAGQDDVIKLLLKYGFPGVDEEDESKWTPLFWALEAPTSTTVATLLNTGLVNANHKDHSGRTALFWTAGYGNEETVRILLAFEGIDAVAADDEGLTPLDWAVKLGKDRPVRLLEEYMQRVD</sequence>
<dbReference type="Gene3D" id="3.40.50.300">
    <property type="entry name" value="P-loop containing nucleotide triphosphate hydrolases"/>
    <property type="match status" value="1"/>
</dbReference>
<feature type="domain" description="Nephrocystin 3-like N-terminal" evidence="7">
    <location>
        <begin position="345"/>
        <end position="519"/>
    </location>
</feature>
<dbReference type="Gene3D" id="1.25.40.20">
    <property type="entry name" value="Ankyrin repeat-containing domain"/>
    <property type="match status" value="2"/>
</dbReference>
<evidence type="ECO:0000256" key="3">
    <source>
        <dbReference type="ARBA" id="ARBA00023043"/>
    </source>
</evidence>
<dbReference type="Pfam" id="PF00023">
    <property type="entry name" value="Ank"/>
    <property type="match status" value="1"/>
</dbReference>
<evidence type="ECO:0000259" key="6">
    <source>
        <dbReference type="Pfam" id="PF05057"/>
    </source>
</evidence>
<comment type="caution">
    <text evidence="8">The sequence shown here is derived from an EMBL/GenBank/DDBJ whole genome shotgun (WGS) entry which is preliminary data.</text>
</comment>
<dbReference type="SUPFAM" id="SSF52540">
    <property type="entry name" value="P-loop containing nucleoside triphosphate hydrolases"/>
    <property type="match status" value="1"/>
</dbReference>
<dbReference type="Pfam" id="PF24883">
    <property type="entry name" value="NPHP3_N"/>
    <property type="match status" value="1"/>
</dbReference>
<evidence type="ECO:0000256" key="2">
    <source>
        <dbReference type="ARBA" id="ARBA00022737"/>
    </source>
</evidence>
<dbReference type="PANTHER" id="PTHR24198">
    <property type="entry name" value="ANKYRIN REPEAT AND PROTEIN KINASE DOMAIN-CONTAINING PROTEIN"/>
    <property type="match status" value="1"/>
</dbReference>
<keyword evidence="2" id="KW-0677">Repeat</keyword>
<dbReference type="InterPro" id="IPR007751">
    <property type="entry name" value="DUF676_lipase-like"/>
</dbReference>
<dbReference type="InterPro" id="IPR027417">
    <property type="entry name" value="P-loop_NTPase"/>
</dbReference>
<dbReference type="Gene3D" id="3.40.50.1820">
    <property type="entry name" value="alpha/beta hydrolase"/>
    <property type="match status" value="1"/>
</dbReference>
<proteinExistence type="inferred from homology"/>
<evidence type="ECO:0000313" key="9">
    <source>
        <dbReference type="Proteomes" id="UP001166286"/>
    </source>
</evidence>
<evidence type="ECO:0000259" key="7">
    <source>
        <dbReference type="Pfam" id="PF24883"/>
    </source>
</evidence>
<dbReference type="EMBL" id="JAFEKC020000003">
    <property type="protein sequence ID" value="KAK0515415.1"/>
    <property type="molecule type" value="Genomic_DNA"/>
</dbReference>
<evidence type="ECO:0000256" key="4">
    <source>
        <dbReference type="PROSITE-ProRule" id="PRU00023"/>
    </source>
</evidence>
<feature type="repeat" description="ANK" evidence="4">
    <location>
        <begin position="1108"/>
        <end position="1132"/>
    </location>
</feature>
<evidence type="ECO:0000313" key="8">
    <source>
        <dbReference type="EMBL" id="KAK0515415.1"/>
    </source>
</evidence>
<accession>A0AA39V9F7</accession>
<protein>
    <submittedName>
        <fullName evidence="8">Uncharacterized protein</fullName>
    </submittedName>
</protein>
<dbReference type="AlphaFoldDB" id="A0AA39V9F7"/>
<comment type="similarity">
    <text evidence="1">Belongs to the putative lipase ROG1 family.</text>
</comment>
<keyword evidence="9" id="KW-1185">Reference proteome</keyword>
<organism evidence="8 9">
    <name type="scientific">Cladonia borealis</name>
    <dbReference type="NCBI Taxonomy" id="184061"/>
    <lineage>
        <taxon>Eukaryota</taxon>
        <taxon>Fungi</taxon>
        <taxon>Dikarya</taxon>
        <taxon>Ascomycota</taxon>
        <taxon>Pezizomycotina</taxon>
        <taxon>Lecanoromycetes</taxon>
        <taxon>OSLEUM clade</taxon>
        <taxon>Lecanoromycetidae</taxon>
        <taxon>Lecanorales</taxon>
        <taxon>Lecanorineae</taxon>
        <taxon>Cladoniaceae</taxon>
        <taxon>Cladonia</taxon>
    </lineage>
</organism>
<dbReference type="SUPFAM" id="SSF48403">
    <property type="entry name" value="Ankyrin repeat"/>
    <property type="match status" value="1"/>
</dbReference>
<dbReference type="PROSITE" id="PS50297">
    <property type="entry name" value="ANK_REP_REGION"/>
    <property type="match status" value="1"/>
</dbReference>
<keyword evidence="3 4" id="KW-0040">ANK repeat</keyword>
<dbReference type="Proteomes" id="UP001166286">
    <property type="component" value="Unassembled WGS sequence"/>
</dbReference>
<feature type="region of interest" description="Disordered" evidence="5">
    <location>
        <begin position="1"/>
        <end position="28"/>
    </location>
</feature>
<dbReference type="InterPro" id="IPR056884">
    <property type="entry name" value="NPHP3-like_N"/>
</dbReference>
<dbReference type="Pfam" id="PF12796">
    <property type="entry name" value="Ank_2"/>
    <property type="match status" value="2"/>
</dbReference>
<gene>
    <name evidence="8" type="ORF">JMJ35_001449</name>
</gene>
<dbReference type="SUPFAM" id="SSF53474">
    <property type="entry name" value="alpha/beta-Hydrolases"/>
    <property type="match status" value="1"/>
</dbReference>
<feature type="domain" description="DUF676" evidence="6">
    <location>
        <begin position="61"/>
        <end position="232"/>
    </location>
</feature>
<dbReference type="SMART" id="SM00248">
    <property type="entry name" value="ANK"/>
    <property type="match status" value="9"/>
</dbReference>
<reference evidence="8" key="1">
    <citation type="submission" date="2023-03" db="EMBL/GenBank/DDBJ databases">
        <title>Complete genome of Cladonia borealis.</title>
        <authorList>
            <person name="Park H."/>
        </authorList>
    </citation>
    <scope>NUCLEOTIDE SEQUENCE</scope>
    <source>
        <strain evidence="8">ANT050790</strain>
    </source>
</reference>
<dbReference type="PROSITE" id="PS50088">
    <property type="entry name" value="ANK_REPEAT"/>
    <property type="match status" value="1"/>
</dbReference>
<evidence type="ECO:0000256" key="5">
    <source>
        <dbReference type="SAM" id="MobiDB-lite"/>
    </source>
</evidence>
<dbReference type="InterPro" id="IPR002110">
    <property type="entry name" value="Ankyrin_rpt"/>
</dbReference>
<dbReference type="InterPro" id="IPR029058">
    <property type="entry name" value="AB_hydrolase_fold"/>
</dbReference>
<name>A0AA39V9F7_9LECA</name>
<evidence type="ECO:0000256" key="1">
    <source>
        <dbReference type="ARBA" id="ARBA00007920"/>
    </source>
</evidence>
<dbReference type="PANTHER" id="PTHR24198:SF165">
    <property type="entry name" value="ANKYRIN REPEAT-CONTAINING PROTEIN-RELATED"/>
    <property type="match status" value="1"/>
</dbReference>
<dbReference type="Pfam" id="PF05057">
    <property type="entry name" value="DUF676"/>
    <property type="match status" value="1"/>
</dbReference>
<dbReference type="InterPro" id="IPR036770">
    <property type="entry name" value="Ankyrin_rpt-contain_sf"/>
</dbReference>